<dbReference type="EMBL" id="ABEU02000002">
    <property type="protein sequence ID" value="PNR59241.1"/>
    <property type="molecule type" value="Genomic_DNA"/>
</dbReference>
<reference evidence="3 5" key="1">
    <citation type="journal article" date="2008" name="Science">
        <title>The Physcomitrella genome reveals evolutionary insights into the conquest of land by plants.</title>
        <authorList>
            <person name="Rensing S."/>
            <person name="Lang D."/>
            <person name="Zimmer A."/>
            <person name="Terry A."/>
            <person name="Salamov A."/>
            <person name="Shapiro H."/>
            <person name="Nishiyama T."/>
            <person name="Perroud P.-F."/>
            <person name="Lindquist E."/>
            <person name="Kamisugi Y."/>
            <person name="Tanahashi T."/>
            <person name="Sakakibara K."/>
            <person name="Fujita T."/>
            <person name="Oishi K."/>
            <person name="Shin-I T."/>
            <person name="Kuroki Y."/>
            <person name="Toyoda A."/>
            <person name="Suzuki Y."/>
            <person name="Hashimoto A."/>
            <person name="Yamaguchi K."/>
            <person name="Sugano A."/>
            <person name="Kohara Y."/>
            <person name="Fujiyama A."/>
            <person name="Anterola A."/>
            <person name="Aoki S."/>
            <person name="Ashton N."/>
            <person name="Barbazuk W.B."/>
            <person name="Barker E."/>
            <person name="Bennetzen J."/>
            <person name="Bezanilla M."/>
            <person name="Blankenship R."/>
            <person name="Cho S.H."/>
            <person name="Dutcher S."/>
            <person name="Estelle M."/>
            <person name="Fawcett J.A."/>
            <person name="Gundlach H."/>
            <person name="Hanada K."/>
            <person name="Heyl A."/>
            <person name="Hicks K.A."/>
            <person name="Hugh J."/>
            <person name="Lohr M."/>
            <person name="Mayer K."/>
            <person name="Melkozernov A."/>
            <person name="Murata T."/>
            <person name="Nelson D."/>
            <person name="Pils B."/>
            <person name="Prigge M."/>
            <person name="Reiss B."/>
            <person name="Renner T."/>
            <person name="Rombauts S."/>
            <person name="Rushton P."/>
            <person name="Sanderfoot A."/>
            <person name="Schween G."/>
            <person name="Shiu S.-H."/>
            <person name="Stueber K."/>
            <person name="Theodoulou F.L."/>
            <person name="Tu H."/>
            <person name="Van de Peer Y."/>
            <person name="Verrier P.J."/>
            <person name="Waters E."/>
            <person name="Wood A."/>
            <person name="Yang L."/>
            <person name="Cove D."/>
            <person name="Cuming A."/>
            <person name="Hasebe M."/>
            <person name="Lucas S."/>
            <person name="Mishler D.B."/>
            <person name="Reski R."/>
            <person name="Grigoriev I."/>
            <person name="Quatrano R.S."/>
            <person name="Boore J.L."/>
        </authorList>
    </citation>
    <scope>NUCLEOTIDE SEQUENCE [LARGE SCALE GENOMIC DNA]</scope>
    <source>
        <strain evidence="4 5">cv. Gransden 2004</strain>
    </source>
</reference>
<evidence type="ECO:0000313" key="4">
    <source>
        <dbReference type="EnsemblPlants" id="Pp3c2_1340V3.1"/>
    </source>
</evidence>
<protein>
    <recommendedName>
        <fullName evidence="6">ABC transporter domain-containing protein</fullName>
    </recommendedName>
</protein>
<dbReference type="GO" id="GO:0005524">
    <property type="term" value="F:ATP binding"/>
    <property type="evidence" value="ECO:0007669"/>
    <property type="project" value="UniProtKB-KW"/>
</dbReference>
<proteinExistence type="predicted"/>
<dbReference type="EnsemblPlants" id="Pp3c2_1340V3.1">
    <property type="protein sequence ID" value="Pp3c2_1340V3.1"/>
    <property type="gene ID" value="Pp3c2_1340"/>
</dbReference>
<evidence type="ECO:0000256" key="1">
    <source>
        <dbReference type="ARBA" id="ARBA00022741"/>
    </source>
</evidence>
<reference evidence="3 5" key="2">
    <citation type="journal article" date="2018" name="Plant J.">
        <title>The Physcomitrella patens chromosome-scale assembly reveals moss genome structure and evolution.</title>
        <authorList>
            <person name="Lang D."/>
            <person name="Ullrich K.K."/>
            <person name="Murat F."/>
            <person name="Fuchs J."/>
            <person name="Jenkins J."/>
            <person name="Haas F.B."/>
            <person name="Piednoel M."/>
            <person name="Gundlach H."/>
            <person name="Van Bel M."/>
            <person name="Meyberg R."/>
            <person name="Vives C."/>
            <person name="Morata J."/>
            <person name="Symeonidi A."/>
            <person name="Hiss M."/>
            <person name="Muchero W."/>
            <person name="Kamisugi Y."/>
            <person name="Saleh O."/>
            <person name="Blanc G."/>
            <person name="Decker E.L."/>
            <person name="van Gessel N."/>
            <person name="Grimwood J."/>
            <person name="Hayes R.D."/>
            <person name="Graham S.W."/>
            <person name="Gunter L.E."/>
            <person name="McDaniel S.F."/>
            <person name="Hoernstein S.N.W."/>
            <person name="Larsson A."/>
            <person name="Li F.W."/>
            <person name="Perroud P.F."/>
            <person name="Phillips J."/>
            <person name="Ranjan P."/>
            <person name="Rokshar D.S."/>
            <person name="Rothfels C.J."/>
            <person name="Schneider L."/>
            <person name="Shu S."/>
            <person name="Stevenson D.W."/>
            <person name="Thummler F."/>
            <person name="Tillich M."/>
            <person name="Villarreal Aguilar J.C."/>
            <person name="Widiez T."/>
            <person name="Wong G.K."/>
            <person name="Wymore A."/>
            <person name="Zhang Y."/>
            <person name="Zimmer A.D."/>
            <person name="Quatrano R.S."/>
            <person name="Mayer K.F.X."/>
            <person name="Goodstein D."/>
            <person name="Casacuberta J.M."/>
            <person name="Vandepoele K."/>
            <person name="Reski R."/>
            <person name="Cuming A.C."/>
            <person name="Tuskan G.A."/>
            <person name="Maumus F."/>
            <person name="Salse J."/>
            <person name="Schmutz J."/>
            <person name="Rensing S.A."/>
        </authorList>
    </citation>
    <scope>NUCLEOTIDE SEQUENCE [LARGE SCALE GENOMIC DNA]</scope>
    <source>
        <strain evidence="4 5">cv. Gransden 2004</strain>
    </source>
</reference>
<evidence type="ECO:0000313" key="3">
    <source>
        <dbReference type="EMBL" id="PNR59241.1"/>
    </source>
</evidence>
<evidence type="ECO:0008006" key="6">
    <source>
        <dbReference type="Google" id="ProtNLM"/>
    </source>
</evidence>
<dbReference type="InterPro" id="IPR010230">
    <property type="entry name" value="FeS-cluster_ATPase_SufC"/>
</dbReference>
<keyword evidence="2" id="KW-0067">ATP-binding</keyword>
<reference evidence="4" key="3">
    <citation type="submission" date="2020-12" db="UniProtKB">
        <authorList>
            <consortium name="EnsemblPlants"/>
        </authorList>
    </citation>
    <scope>IDENTIFICATION</scope>
</reference>
<organism evidence="3">
    <name type="scientific">Physcomitrium patens</name>
    <name type="common">Spreading-leaved earth moss</name>
    <name type="synonym">Physcomitrella patens</name>
    <dbReference type="NCBI Taxonomy" id="3218"/>
    <lineage>
        <taxon>Eukaryota</taxon>
        <taxon>Viridiplantae</taxon>
        <taxon>Streptophyta</taxon>
        <taxon>Embryophyta</taxon>
        <taxon>Bryophyta</taxon>
        <taxon>Bryophytina</taxon>
        <taxon>Bryopsida</taxon>
        <taxon>Funariidae</taxon>
        <taxon>Funariales</taxon>
        <taxon>Funariaceae</taxon>
        <taxon>Physcomitrium</taxon>
    </lineage>
</organism>
<dbReference type="InterPro" id="IPR027417">
    <property type="entry name" value="P-loop_NTPase"/>
</dbReference>
<evidence type="ECO:0000256" key="2">
    <source>
        <dbReference type="ARBA" id="ARBA00022840"/>
    </source>
</evidence>
<dbReference type="PANTHER" id="PTHR43204:SF1">
    <property type="entry name" value="ABC TRANSPORTER I FAMILY MEMBER 6, CHLOROPLASTIC"/>
    <property type="match status" value="1"/>
</dbReference>
<dbReference type="STRING" id="3218.A0A2K1KZP4"/>
<accession>A0A2K1KZP4</accession>
<dbReference type="Proteomes" id="UP000006727">
    <property type="component" value="Chromosome 2"/>
</dbReference>
<gene>
    <name evidence="4" type="primary">LOC112295930</name>
    <name evidence="3" type="ORF">PHYPA_002032</name>
</gene>
<dbReference type="Gramene" id="Pp3c2_1340V3.1">
    <property type="protein sequence ID" value="Pp3c2_1340V3.1"/>
    <property type="gene ID" value="Pp3c2_1340"/>
</dbReference>
<dbReference type="PANTHER" id="PTHR43204">
    <property type="entry name" value="ABC TRANSPORTER I FAMILY MEMBER 6, CHLOROPLASTIC"/>
    <property type="match status" value="1"/>
</dbReference>
<name>A0A2K1KZP4_PHYPA</name>
<dbReference type="AlphaFoldDB" id="A0A2K1KZP4"/>
<evidence type="ECO:0000313" key="5">
    <source>
        <dbReference type="Proteomes" id="UP000006727"/>
    </source>
</evidence>
<sequence length="86" mass="9365">MAILDEIDSGLDTDALRDVATAVIGLKKDDNAILMITHYQRLLNYIAPTYVHIMEAGRIMQTGDMSLAAQLEAGGYNAVQRLIASN</sequence>
<keyword evidence="5" id="KW-1185">Reference proteome</keyword>
<keyword evidence="1" id="KW-0547">Nucleotide-binding</keyword>
<dbReference type="Gene3D" id="3.40.50.300">
    <property type="entry name" value="P-loop containing nucleotide triphosphate hydrolases"/>
    <property type="match status" value="1"/>
</dbReference>
<dbReference type="SUPFAM" id="SSF52540">
    <property type="entry name" value="P-loop containing nucleoside triphosphate hydrolases"/>
    <property type="match status" value="1"/>
</dbReference>